<evidence type="ECO:0000313" key="2">
    <source>
        <dbReference type="EMBL" id="TFH56692.1"/>
    </source>
</evidence>
<dbReference type="Pfam" id="PF18029">
    <property type="entry name" value="Glyoxalase_6"/>
    <property type="match status" value="1"/>
</dbReference>
<evidence type="ECO:0000313" key="3">
    <source>
        <dbReference type="Proteomes" id="UP000297638"/>
    </source>
</evidence>
<evidence type="ECO:0000259" key="1">
    <source>
        <dbReference type="PROSITE" id="PS51819"/>
    </source>
</evidence>
<dbReference type="RefSeq" id="WP_134779803.1">
    <property type="nucleotide sequence ID" value="NZ_SPDS01000001.1"/>
</dbReference>
<dbReference type="PROSITE" id="PS51819">
    <property type="entry name" value="VOC"/>
    <property type="match status" value="1"/>
</dbReference>
<dbReference type="Gene3D" id="3.10.180.10">
    <property type="entry name" value="2,3-Dihydroxybiphenyl 1,2-Dioxygenase, domain 1"/>
    <property type="match status" value="1"/>
</dbReference>
<dbReference type="PANTHER" id="PTHR35908:SF1">
    <property type="entry name" value="CONSERVED PROTEIN"/>
    <property type="match status" value="1"/>
</dbReference>
<gene>
    <name evidence="2" type="ORF">EXY26_06580</name>
</gene>
<proteinExistence type="predicted"/>
<protein>
    <submittedName>
        <fullName evidence="2">VOC family protein</fullName>
    </submittedName>
</protein>
<dbReference type="AlphaFoldDB" id="A0A4Y8TY84"/>
<organism evidence="2 3">
    <name type="scientific">Glutamicibacter arilaitensis</name>
    <dbReference type="NCBI Taxonomy" id="256701"/>
    <lineage>
        <taxon>Bacteria</taxon>
        <taxon>Bacillati</taxon>
        <taxon>Actinomycetota</taxon>
        <taxon>Actinomycetes</taxon>
        <taxon>Micrococcales</taxon>
        <taxon>Micrococcaceae</taxon>
        <taxon>Glutamicibacter</taxon>
    </lineage>
</organism>
<comment type="caution">
    <text evidence="2">The sequence shown here is derived from an EMBL/GenBank/DDBJ whole genome shotgun (WGS) entry which is preliminary data.</text>
</comment>
<dbReference type="EMBL" id="SPDS01000001">
    <property type="protein sequence ID" value="TFH56692.1"/>
    <property type="molecule type" value="Genomic_DNA"/>
</dbReference>
<dbReference type="InterPro" id="IPR037523">
    <property type="entry name" value="VOC_core"/>
</dbReference>
<accession>A0A4Y8TY84</accession>
<feature type="domain" description="VOC" evidence="1">
    <location>
        <begin position="108"/>
        <end position="222"/>
    </location>
</feature>
<dbReference type="SUPFAM" id="SSF54593">
    <property type="entry name" value="Glyoxalase/Bleomycin resistance protein/Dihydroxybiphenyl dioxygenase"/>
    <property type="match status" value="1"/>
</dbReference>
<sequence>MYWENMVFDSETPKEHGKFWEELLHCQMLTDNEGGYETRLHLPEQRYLDFCFPIVQDPDRTIQRAHLILAPSAGPLGECGNDPGQALESRRDSAGNEYLLCAGEERKGLELIALQLACSDPLRDATFWSKLMGWDIVSQIPMTLAHPSGLGPQLIFVPEESPKTSRKNALHLDLRLEAGESLDEALATVRSLGGEELDQQWGTLPWKVFTDPSGNEFCILEPLPTA</sequence>
<reference evidence="2 3" key="1">
    <citation type="submission" date="2019-03" db="EMBL/GenBank/DDBJ databases">
        <title>Glutamicibacter sp. LJH19 genome.</title>
        <authorList>
            <person name="Sinai Borker S."/>
            <person name="Kumar R."/>
        </authorList>
    </citation>
    <scope>NUCLEOTIDE SEQUENCE [LARGE SCALE GENOMIC DNA]</scope>
    <source>
        <strain evidence="2 3">LJH19</strain>
    </source>
</reference>
<dbReference type="InterPro" id="IPR029068">
    <property type="entry name" value="Glyas_Bleomycin-R_OHBP_Dase"/>
</dbReference>
<dbReference type="Proteomes" id="UP000297638">
    <property type="component" value="Unassembled WGS sequence"/>
</dbReference>
<dbReference type="PANTHER" id="PTHR35908">
    <property type="entry name" value="HYPOTHETICAL FUSION PROTEIN"/>
    <property type="match status" value="1"/>
</dbReference>
<dbReference type="InterPro" id="IPR041581">
    <property type="entry name" value="Glyoxalase_6"/>
</dbReference>
<name>A0A4Y8TY84_9MICC</name>